<reference evidence="11 12" key="1">
    <citation type="submission" date="2018-11" db="EMBL/GenBank/DDBJ databases">
        <title>Haplotype-resolved cattle genomes.</title>
        <authorList>
            <person name="Low W.Y."/>
            <person name="Tearle R."/>
            <person name="Bickhart D.M."/>
            <person name="Rosen B.D."/>
            <person name="Koren S."/>
            <person name="Rhie A."/>
            <person name="Hiendleder S."/>
            <person name="Phillippy A.M."/>
            <person name="Smith T.P.L."/>
            <person name="Williams J.L."/>
        </authorList>
    </citation>
    <scope>NUCLEOTIDE SEQUENCE [LARGE SCALE GENOMIC DNA]</scope>
</reference>
<reference evidence="11" key="2">
    <citation type="submission" date="2025-08" db="UniProtKB">
        <authorList>
            <consortium name="Ensembl"/>
        </authorList>
    </citation>
    <scope>IDENTIFICATION</scope>
</reference>
<dbReference type="Proteomes" id="UP000314981">
    <property type="component" value="Chromosome 4"/>
</dbReference>
<keyword evidence="7" id="KW-0527">Neuropeptide</keyword>
<organism evidence="11 12">
    <name type="scientific">Bos indicus x Bos taurus</name>
    <name type="common">Hybrid cattle</name>
    <dbReference type="NCBI Taxonomy" id="30522"/>
    <lineage>
        <taxon>Eukaryota</taxon>
        <taxon>Metazoa</taxon>
        <taxon>Chordata</taxon>
        <taxon>Craniata</taxon>
        <taxon>Vertebrata</taxon>
        <taxon>Euteleostomi</taxon>
        <taxon>Mammalia</taxon>
        <taxon>Eutheria</taxon>
        <taxon>Laurasiatheria</taxon>
        <taxon>Artiodactyla</taxon>
        <taxon>Ruminantia</taxon>
        <taxon>Pecora</taxon>
        <taxon>Bovidae</taxon>
        <taxon>Bovinae</taxon>
        <taxon>Bos</taxon>
    </lineage>
</organism>
<keyword evidence="6" id="KW-0027">Amidation</keyword>
<sequence>MEWRSRTTTKCYQTWTDLVQGFQNIGMQLVTQKEKTETTSGDESRMPNLYSKKNYDKYSEPRGDLGWEKERSLTFEEVKDWAPKIKMNKPVVNKMPPSAANLPLRFGRNMEEERSTRAMAHLPLRLGKNREDSLSRWVPNLPQRFGRTTTAKSITKTLSNLLQQSMHSPSTNGLLYSMACQPQEIQNPGQKNLRRRGFQKIDDAELKQEK</sequence>
<evidence type="ECO:0000256" key="10">
    <source>
        <dbReference type="SAM" id="MobiDB-lite"/>
    </source>
</evidence>
<keyword evidence="4" id="KW-0964">Secreted</keyword>
<dbReference type="STRING" id="30522.A0A4W2CNG1"/>
<protein>
    <recommendedName>
        <fullName evidence="3">Pro-FMRFamide-related neuropeptide VF</fullName>
    </recommendedName>
</protein>
<comment type="function">
    <text evidence="9">Efficiently inhibits forskolin-induced production of cAMP. Acts as a potent negative regulator of gonadotropin synthesis and secretion. Induces secretion of prolactin.</text>
</comment>
<feature type="region of interest" description="Disordered" evidence="10">
    <location>
        <begin position="186"/>
        <end position="210"/>
    </location>
</feature>
<dbReference type="InterPro" id="IPR026297">
    <property type="entry name" value="FMRFamide-related/fGRP"/>
</dbReference>
<comment type="function">
    <text evidence="8">Efficiently inhibits forskolin-induced production of cAMP. Blocks morphine-induced analgesia.</text>
</comment>
<dbReference type="PANTHER" id="PTHR14403:SF6">
    <property type="entry name" value="PRO-FMRFAMIDE-RELATED NEUROPEPTIDE VF"/>
    <property type="match status" value="1"/>
</dbReference>
<feature type="compositionally biased region" description="Basic and acidic residues" evidence="10">
    <location>
        <begin position="199"/>
        <end position="210"/>
    </location>
</feature>
<proteinExistence type="inferred from homology"/>
<evidence type="ECO:0000313" key="12">
    <source>
        <dbReference type="Proteomes" id="UP000314981"/>
    </source>
</evidence>
<evidence type="ECO:0000256" key="6">
    <source>
        <dbReference type="ARBA" id="ARBA00022815"/>
    </source>
</evidence>
<dbReference type="OMA" id="KMPHSVA"/>
<dbReference type="GO" id="GO:0032277">
    <property type="term" value="P:negative regulation of gonadotropin secretion"/>
    <property type="evidence" value="ECO:0007669"/>
    <property type="project" value="TreeGrafter"/>
</dbReference>
<dbReference type="GO" id="GO:0005576">
    <property type="term" value="C:extracellular region"/>
    <property type="evidence" value="ECO:0007669"/>
    <property type="project" value="UniProtKB-SubCell"/>
</dbReference>
<evidence type="ECO:0000256" key="2">
    <source>
        <dbReference type="ARBA" id="ARBA00006356"/>
    </source>
</evidence>
<feature type="compositionally biased region" description="Basic and acidic residues" evidence="10">
    <location>
        <begin position="33"/>
        <end position="45"/>
    </location>
</feature>
<evidence type="ECO:0000256" key="3">
    <source>
        <dbReference type="ARBA" id="ARBA00020574"/>
    </source>
</evidence>
<dbReference type="AlphaFoldDB" id="A0A4W2CNG1"/>
<dbReference type="GO" id="GO:0005102">
    <property type="term" value="F:signaling receptor binding"/>
    <property type="evidence" value="ECO:0007669"/>
    <property type="project" value="TreeGrafter"/>
</dbReference>
<name>A0A4W2CNG1_BOBOX</name>
<evidence type="ECO:0000256" key="1">
    <source>
        <dbReference type="ARBA" id="ARBA00004613"/>
    </source>
</evidence>
<feature type="region of interest" description="Disordered" evidence="10">
    <location>
        <begin position="33"/>
        <end position="55"/>
    </location>
</feature>
<evidence type="ECO:0000313" key="11">
    <source>
        <dbReference type="Ensembl" id="ENSBIXP00000014664.1"/>
    </source>
</evidence>
<evidence type="ECO:0000256" key="8">
    <source>
        <dbReference type="ARBA" id="ARBA00045318"/>
    </source>
</evidence>
<keyword evidence="5" id="KW-0732">Signal</keyword>
<comment type="similarity">
    <text evidence="2">Belongs to the FARP (FMRFamide related peptide) family.</text>
</comment>
<reference evidence="11" key="3">
    <citation type="submission" date="2025-09" db="UniProtKB">
        <authorList>
            <consortium name="Ensembl"/>
        </authorList>
    </citation>
    <scope>IDENTIFICATION</scope>
</reference>
<evidence type="ECO:0000256" key="5">
    <source>
        <dbReference type="ARBA" id="ARBA00022729"/>
    </source>
</evidence>
<evidence type="ECO:0000256" key="4">
    <source>
        <dbReference type="ARBA" id="ARBA00022525"/>
    </source>
</evidence>
<comment type="subcellular location">
    <subcellularLocation>
        <location evidence="1">Secreted</location>
    </subcellularLocation>
</comment>
<dbReference type="GO" id="GO:0007218">
    <property type="term" value="P:neuropeptide signaling pathway"/>
    <property type="evidence" value="ECO:0007669"/>
    <property type="project" value="UniProtKB-KW"/>
</dbReference>
<dbReference type="PANTHER" id="PTHR14403">
    <property type="entry name" value="RFAMIDE PEPTIDE GONADOTROPIN INHIBITORY HORMONE"/>
    <property type="match status" value="1"/>
</dbReference>
<evidence type="ECO:0000256" key="9">
    <source>
        <dbReference type="ARBA" id="ARBA00046154"/>
    </source>
</evidence>
<dbReference type="Ensembl" id="ENSBIXT00000046626.1">
    <property type="protein sequence ID" value="ENSBIXP00000014664.1"/>
    <property type="gene ID" value="ENSBIXG00000019294.1"/>
</dbReference>
<evidence type="ECO:0000256" key="7">
    <source>
        <dbReference type="ARBA" id="ARBA00023320"/>
    </source>
</evidence>
<accession>A0A4W2CNG1</accession>
<keyword evidence="12" id="KW-1185">Reference proteome</keyword>